<dbReference type="PANTHER" id="PTHR22762">
    <property type="entry name" value="ALPHA-GLUCOSIDASE"/>
    <property type="match status" value="1"/>
</dbReference>
<protein>
    <submittedName>
        <fullName evidence="5">Glycosyl hydrolase family 31</fullName>
    </submittedName>
</protein>
<dbReference type="RefSeq" id="WP_245920559.1">
    <property type="nucleotide sequence ID" value="NZ_PVTO01000011.1"/>
</dbReference>
<dbReference type="EMBL" id="PVTO01000011">
    <property type="protein sequence ID" value="PRY82497.1"/>
    <property type="molecule type" value="Genomic_DNA"/>
</dbReference>
<proteinExistence type="inferred from homology"/>
<dbReference type="InterPro" id="IPR017853">
    <property type="entry name" value="GH"/>
</dbReference>
<comment type="similarity">
    <text evidence="1 2">Belongs to the glycosyl hydrolase 31 family.</text>
</comment>
<feature type="domain" description="Glycosyl hydrolase family 31 C-terminal" evidence="4">
    <location>
        <begin position="499"/>
        <end position="590"/>
    </location>
</feature>
<evidence type="ECO:0000259" key="4">
    <source>
        <dbReference type="Pfam" id="PF21365"/>
    </source>
</evidence>
<dbReference type="InterPro" id="IPR048395">
    <property type="entry name" value="Glyco_hydro_31_C"/>
</dbReference>
<comment type="caution">
    <text evidence="5">The sequence shown here is derived from an EMBL/GenBank/DDBJ whole genome shotgun (WGS) entry which is preliminary data.</text>
</comment>
<dbReference type="PANTHER" id="PTHR22762:SF89">
    <property type="entry name" value="ALPHA-XYLOSIDASE"/>
    <property type="match status" value="1"/>
</dbReference>
<organism evidence="5 6">
    <name type="scientific">Alkalibacterium olivapovliticus</name>
    <dbReference type="NCBI Taxonomy" id="99907"/>
    <lineage>
        <taxon>Bacteria</taxon>
        <taxon>Bacillati</taxon>
        <taxon>Bacillota</taxon>
        <taxon>Bacilli</taxon>
        <taxon>Lactobacillales</taxon>
        <taxon>Carnobacteriaceae</taxon>
        <taxon>Alkalibacterium</taxon>
    </lineage>
</organism>
<evidence type="ECO:0000256" key="1">
    <source>
        <dbReference type="ARBA" id="ARBA00007806"/>
    </source>
</evidence>
<dbReference type="Pfam" id="PF01055">
    <property type="entry name" value="Glyco_hydro_31_2nd"/>
    <property type="match status" value="1"/>
</dbReference>
<accession>A0A2T0W702</accession>
<evidence type="ECO:0000256" key="2">
    <source>
        <dbReference type="RuleBase" id="RU361185"/>
    </source>
</evidence>
<feature type="domain" description="Glycoside hydrolase family 31 TIM barrel" evidence="3">
    <location>
        <begin position="188"/>
        <end position="490"/>
    </location>
</feature>
<name>A0A2T0W702_9LACT</name>
<dbReference type="Pfam" id="PF21365">
    <property type="entry name" value="Glyco_hydro_31_3rd"/>
    <property type="match status" value="1"/>
</dbReference>
<keyword evidence="6" id="KW-1185">Reference proteome</keyword>
<dbReference type="Proteomes" id="UP000238205">
    <property type="component" value="Unassembled WGS sequence"/>
</dbReference>
<evidence type="ECO:0000313" key="6">
    <source>
        <dbReference type="Proteomes" id="UP000238205"/>
    </source>
</evidence>
<dbReference type="GO" id="GO:0090599">
    <property type="term" value="F:alpha-glucosidase activity"/>
    <property type="evidence" value="ECO:0007669"/>
    <property type="project" value="TreeGrafter"/>
</dbReference>
<dbReference type="Gene3D" id="2.60.40.1180">
    <property type="entry name" value="Golgi alpha-mannosidase II"/>
    <property type="match status" value="2"/>
</dbReference>
<reference evidence="5 6" key="1">
    <citation type="submission" date="2018-03" db="EMBL/GenBank/DDBJ databases">
        <title>Genomic Encyclopedia of Archaeal and Bacterial Type Strains, Phase II (KMG-II): from individual species to whole genera.</title>
        <authorList>
            <person name="Goeker M."/>
        </authorList>
    </citation>
    <scope>NUCLEOTIDE SEQUENCE [LARGE SCALE GENOMIC DNA]</scope>
    <source>
        <strain evidence="5 6">DSM 13175</strain>
    </source>
</reference>
<dbReference type="InterPro" id="IPR000322">
    <property type="entry name" value="Glyco_hydro_31_TIM"/>
</dbReference>
<dbReference type="AlphaFoldDB" id="A0A2T0W702"/>
<evidence type="ECO:0000313" key="5">
    <source>
        <dbReference type="EMBL" id="PRY82497.1"/>
    </source>
</evidence>
<dbReference type="SUPFAM" id="SSF51011">
    <property type="entry name" value="Glycosyl hydrolase domain"/>
    <property type="match status" value="1"/>
</dbReference>
<keyword evidence="2 5" id="KW-0378">Hydrolase</keyword>
<evidence type="ECO:0000259" key="3">
    <source>
        <dbReference type="Pfam" id="PF01055"/>
    </source>
</evidence>
<dbReference type="InterPro" id="IPR013780">
    <property type="entry name" value="Glyco_hydro_b"/>
</dbReference>
<dbReference type="GO" id="GO:0006491">
    <property type="term" value="P:N-glycan processing"/>
    <property type="evidence" value="ECO:0007669"/>
    <property type="project" value="TreeGrafter"/>
</dbReference>
<dbReference type="SUPFAM" id="SSF51445">
    <property type="entry name" value="(Trans)glycosidases"/>
    <property type="match status" value="1"/>
</dbReference>
<dbReference type="GO" id="GO:0005975">
    <property type="term" value="P:carbohydrate metabolic process"/>
    <property type="evidence" value="ECO:0007669"/>
    <property type="project" value="InterPro"/>
</dbReference>
<keyword evidence="2" id="KW-0326">Glycosidase</keyword>
<gene>
    <name evidence="5" type="ORF">CLV38_11147</name>
</gene>
<dbReference type="Gene3D" id="3.20.20.80">
    <property type="entry name" value="Glycosidases"/>
    <property type="match status" value="1"/>
</dbReference>
<dbReference type="CDD" id="cd06595">
    <property type="entry name" value="GH31_u1"/>
    <property type="match status" value="1"/>
</dbReference>
<sequence>MTNEKLMPLKDNIIQGSRYRFTLITDKLLRMEYSETGLFEDRATQLVMNRQLGEVTFELKETNGTLEIITDTFHLFYVKNEAFSPKNLHIDVRYNYSNYTNRWYYGQKINTLKGSLRTLDRVDGAAELEESIMGKFGYAALDDSDSFVFDDDKAIKVKDNPHTDVYFFSYGRNYFEALNDFYRLSGFPPLLPRYALGNWWSRYWKYSETSYLNLIDKFKDENIPLAVSVIDMDWHLTDIPYKYGSGRTGYTWNKQYYPDPKRFLGKLHDKGLATTLNVHPADGIRAFESQYTKVAERLNLKTELEEPAKFDLMDENFRDVYFEEVHHPIEEEGIDFWWIDWQQGEYSASDIDPLWLLNHYHYQDLEERGKDALILSRYAGPGSHRYPVGFSGDSVISWKSLNFQPYLTATSTNIGYTWWSHDIGGHYKGYKDEELVQRWFQFGVFSPINRLHSSNSAFSSKEPWNYSPSVKANMIKFLQMRHALIPYIYTYNVLNNEEGTPLIRPAYYHYPLEDHSYDVKNEYFFGSELLVLPITSKKDDETLYGSDIIYLPKGDWFDIFNNFRYKGEANLRIYREPDEMPVFAKEGSIIPLDANPTSTTSTSLPDSLDWLIYPGETNCFHLIEDHEGSRATTEFNLDYEVETISIKVTGASSVIPEKRQHTIHFNASEKVSVSVVNGVEIVDESYSESLKRTSVTLTVNHSEELTLSFSQFKIVKKQNINDELFKRLNTAQIGYFLKDDLYTEFNKELTDFSLLSTINELKEEHVSQSLFELLYIKNS</sequence>